<dbReference type="InterPro" id="IPR035920">
    <property type="entry name" value="YhbY-like_sf"/>
</dbReference>
<dbReference type="SUPFAM" id="SSF75471">
    <property type="entry name" value="YhbY-like"/>
    <property type="match status" value="1"/>
</dbReference>
<reference evidence="2" key="1">
    <citation type="journal article" date="2020" name="Genome Biol.">
        <title>Gamete binning: chromosome-level and haplotype-resolved genome assembly enabled by high-throughput single-cell sequencing of gamete genomes.</title>
        <authorList>
            <person name="Campoy J.A."/>
            <person name="Sun H."/>
            <person name="Goel M."/>
            <person name="Jiao W.-B."/>
            <person name="Folz-Donahue K."/>
            <person name="Wang N."/>
            <person name="Rubio M."/>
            <person name="Liu C."/>
            <person name="Kukat C."/>
            <person name="Ruiz D."/>
            <person name="Huettel B."/>
            <person name="Schneeberger K."/>
        </authorList>
    </citation>
    <scope>NUCLEOTIDE SEQUENCE [LARGE SCALE GENOMIC DNA]</scope>
    <source>
        <strain evidence="2">cv. Rojo Pasion</strain>
    </source>
</reference>
<evidence type="ECO:0000313" key="1">
    <source>
        <dbReference type="EMBL" id="CAB4308217.1"/>
    </source>
</evidence>
<dbReference type="OrthoDB" id="1911210at2759"/>
<protein>
    <submittedName>
        <fullName evidence="1">Uncharacterized protein</fullName>
    </submittedName>
</protein>
<keyword evidence="2" id="KW-1185">Reference proteome</keyword>
<proteinExistence type="predicted"/>
<dbReference type="InterPro" id="IPR044599">
    <property type="entry name" value="CAF1P_plant"/>
</dbReference>
<sequence>MSRKINDKKKGLTILKSEVVGPVGPVDQYEKFDCSVDHESSETVSSFEKYPGSVYSSEGTLSGLSRKGGVTHNMLDDIHNHWTGAEAVRIKCLAVPTLDMEFASTLRFELNSASSIYLDLVLIFGVRKLLAHGDTSVCAVQNKSGGKIVYTAH</sequence>
<dbReference type="AlphaFoldDB" id="A0A6J5X6X7"/>
<gene>
    <name evidence="1" type="ORF">ORAREDHAP_LOCUS27466</name>
</gene>
<name>A0A6J5X6X7_PRUAR</name>
<evidence type="ECO:0000313" key="2">
    <source>
        <dbReference type="Proteomes" id="UP000507245"/>
    </source>
</evidence>
<dbReference type="EMBL" id="CAEKKB010000004">
    <property type="protein sequence ID" value="CAB4308217.1"/>
    <property type="molecule type" value="Genomic_DNA"/>
</dbReference>
<dbReference type="GO" id="GO:0000373">
    <property type="term" value="P:Group II intron splicing"/>
    <property type="evidence" value="ECO:0007669"/>
    <property type="project" value="InterPro"/>
</dbReference>
<dbReference type="Proteomes" id="UP000507245">
    <property type="component" value="Unassembled WGS sequence"/>
</dbReference>
<accession>A0A6J5X6X7</accession>
<organism evidence="1 2">
    <name type="scientific">Prunus armeniaca</name>
    <name type="common">Apricot</name>
    <name type="synonym">Armeniaca vulgaris</name>
    <dbReference type="NCBI Taxonomy" id="36596"/>
    <lineage>
        <taxon>Eukaryota</taxon>
        <taxon>Viridiplantae</taxon>
        <taxon>Streptophyta</taxon>
        <taxon>Embryophyta</taxon>
        <taxon>Tracheophyta</taxon>
        <taxon>Spermatophyta</taxon>
        <taxon>Magnoliopsida</taxon>
        <taxon>eudicotyledons</taxon>
        <taxon>Gunneridae</taxon>
        <taxon>Pentapetalae</taxon>
        <taxon>rosids</taxon>
        <taxon>fabids</taxon>
        <taxon>Rosales</taxon>
        <taxon>Rosaceae</taxon>
        <taxon>Amygdaloideae</taxon>
        <taxon>Amygdaleae</taxon>
        <taxon>Prunus</taxon>
    </lineage>
</organism>
<dbReference type="PANTHER" id="PTHR46247">
    <property type="entry name" value="CRS2-ASSOCIATED FACTOR 1, CHLOROPLASTIC"/>
    <property type="match status" value="1"/>
</dbReference>
<dbReference type="PANTHER" id="PTHR46247:SF4">
    <property type="entry name" value="CRS2-ASSOCIATED FACTOR 2, MITOCHONDRIAL"/>
    <property type="match status" value="1"/>
</dbReference>